<gene>
    <name evidence="2" type="ORF">NCTC12126_03649</name>
</gene>
<name>A0A484YNX6_9ENTR</name>
<feature type="compositionally biased region" description="Basic residues" evidence="1">
    <location>
        <begin position="95"/>
        <end position="105"/>
    </location>
</feature>
<evidence type="ECO:0000313" key="3">
    <source>
        <dbReference type="Proteomes" id="UP000351155"/>
    </source>
</evidence>
<evidence type="ECO:0000256" key="1">
    <source>
        <dbReference type="SAM" id="MobiDB-lite"/>
    </source>
</evidence>
<protein>
    <submittedName>
        <fullName evidence="2">Phage capsid scaffolding</fullName>
    </submittedName>
</protein>
<dbReference type="AlphaFoldDB" id="A0A484YNX6"/>
<dbReference type="Proteomes" id="UP000351155">
    <property type="component" value="Unassembled WGS sequence"/>
</dbReference>
<organism evidence="2 3">
    <name type="scientific">Enterobacter cancerogenus</name>
    <dbReference type="NCBI Taxonomy" id="69218"/>
    <lineage>
        <taxon>Bacteria</taxon>
        <taxon>Pseudomonadati</taxon>
        <taxon>Pseudomonadota</taxon>
        <taxon>Gammaproteobacteria</taxon>
        <taxon>Enterobacterales</taxon>
        <taxon>Enterobacteriaceae</taxon>
        <taxon>Enterobacter</taxon>
        <taxon>Enterobacter cloacae complex</taxon>
    </lineage>
</organism>
<accession>A0A484YNX6</accession>
<dbReference type="Pfam" id="PF05929">
    <property type="entry name" value="Phage_GPO"/>
    <property type="match status" value="1"/>
</dbReference>
<evidence type="ECO:0000313" key="2">
    <source>
        <dbReference type="EMBL" id="VFS36965.1"/>
    </source>
</evidence>
<feature type="compositionally biased region" description="Polar residues" evidence="1">
    <location>
        <begin position="80"/>
        <end position="91"/>
    </location>
</feature>
<sequence>MPDSPFKRYGDVTELKAELISDDSVLNGKKALFAKIAPLDELVSMVRAGQKVYTSMGDPPELLEQRQVLSHRAGRHPMTRQASVPNTSNSAAAPRRTRSPVKKTSRAISSLWPHWQSWSLRTFPTPCSTA</sequence>
<dbReference type="InterPro" id="IPR009228">
    <property type="entry name" value="Capsid_scaffold_GpO"/>
</dbReference>
<feature type="region of interest" description="Disordered" evidence="1">
    <location>
        <begin position="71"/>
        <end position="105"/>
    </location>
</feature>
<proteinExistence type="predicted"/>
<reference evidence="2 3" key="1">
    <citation type="submission" date="2019-03" db="EMBL/GenBank/DDBJ databases">
        <authorList>
            <consortium name="Pathogen Informatics"/>
        </authorList>
    </citation>
    <scope>NUCLEOTIDE SEQUENCE [LARGE SCALE GENOMIC DNA]</scope>
    <source>
        <strain evidence="2 3">NCTC12126</strain>
    </source>
</reference>
<dbReference type="EMBL" id="CAADIW010000031">
    <property type="protein sequence ID" value="VFS36965.1"/>
    <property type="molecule type" value="Genomic_DNA"/>
</dbReference>